<feature type="transmembrane region" description="Helical" evidence="6">
    <location>
        <begin position="207"/>
        <end position="228"/>
    </location>
</feature>
<feature type="transmembrane region" description="Helical" evidence="6">
    <location>
        <begin position="234"/>
        <end position="254"/>
    </location>
</feature>
<organism evidence="7 8">
    <name type="scientific">Lingula anatina</name>
    <name type="common">Brachiopod</name>
    <name type="synonym">Lingula unguis</name>
    <dbReference type="NCBI Taxonomy" id="7574"/>
    <lineage>
        <taxon>Eukaryota</taxon>
        <taxon>Metazoa</taxon>
        <taxon>Spiralia</taxon>
        <taxon>Lophotrochozoa</taxon>
        <taxon>Brachiopoda</taxon>
        <taxon>Linguliformea</taxon>
        <taxon>Lingulata</taxon>
        <taxon>Lingulida</taxon>
        <taxon>Linguloidea</taxon>
        <taxon>Lingulidae</taxon>
        <taxon>Lingula</taxon>
    </lineage>
</organism>
<name>A0A1S3JJ86_LINAN</name>
<dbReference type="GeneID" id="106173782"/>
<feature type="compositionally biased region" description="Basic and acidic residues" evidence="5">
    <location>
        <begin position="187"/>
        <end position="197"/>
    </location>
</feature>
<dbReference type="InterPro" id="IPR003689">
    <property type="entry name" value="ZIP"/>
</dbReference>
<dbReference type="FunCoup" id="A0A1S3JJ86">
    <property type="interactions" value="414"/>
</dbReference>
<evidence type="ECO:0000256" key="5">
    <source>
        <dbReference type="SAM" id="MobiDB-lite"/>
    </source>
</evidence>
<keyword evidence="3 6" id="KW-1133">Transmembrane helix</keyword>
<keyword evidence="4 6" id="KW-0472">Membrane</keyword>
<dbReference type="STRING" id="7574.A0A1S3JJ86"/>
<accession>A0A1S3JJ86</accession>
<dbReference type="PANTHER" id="PTHR11040">
    <property type="entry name" value="ZINC/IRON TRANSPORTER"/>
    <property type="match status" value="1"/>
</dbReference>
<evidence type="ECO:0000256" key="6">
    <source>
        <dbReference type="SAM" id="Phobius"/>
    </source>
</evidence>
<evidence type="ECO:0000256" key="3">
    <source>
        <dbReference type="ARBA" id="ARBA00022989"/>
    </source>
</evidence>
<reference evidence="8" key="1">
    <citation type="submission" date="2025-08" db="UniProtKB">
        <authorList>
            <consortium name="RefSeq"/>
        </authorList>
    </citation>
    <scope>IDENTIFICATION</scope>
    <source>
        <tissue evidence="8">Gonads</tissue>
    </source>
</reference>
<proteinExistence type="predicted"/>
<evidence type="ECO:0000256" key="1">
    <source>
        <dbReference type="ARBA" id="ARBA00004141"/>
    </source>
</evidence>
<dbReference type="GO" id="GO:0005385">
    <property type="term" value="F:zinc ion transmembrane transporter activity"/>
    <property type="evidence" value="ECO:0007669"/>
    <property type="project" value="TreeGrafter"/>
</dbReference>
<sequence>MGFIELHIALIAALFSLTLLFGALPFFILRWHRKVKDGSLNNAFLRGLNCFTGGVFLGSAFMHLIPEAREHTENAVKESSVRTIFPITEFGVLMGLFVCLSFEKIAEVCFQRLAPDKNTDVSEATNIFPQSNKGQYSSIEMAAIKHDLTEDRKHSRDSVNNMNSNQDPEPAPDEISPDSQTTSRRHTSGEAYHDQPRDNPGTAKIRVSLLFLVLLVHTIFEGITLGIQKTEIDISTVFGAMVVHKCFIAFSLSLRMIDNFKRWQFFLLILTFSAATPVGAGIGMAVAYSKTSGSEFVDGILQSVCTGSFLYITFFEILGAELEGDVSPEVLKKILFIILGVSVMVLLAFFEY</sequence>
<dbReference type="PANTHER" id="PTHR11040:SF140">
    <property type="entry name" value="ZRT (ZRT), IRT- (IRT-) LIKE PROTEIN TRANSPORTER"/>
    <property type="match status" value="1"/>
</dbReference>
<dbReference type="AlphaFoldDB" id="A0A1S3JJ86"/>
<gene>
    <name evidence="8" type="primary">LOC106173782</name>
</gene>
<evidence type="ECO:0000256" key="2">
    <source>
        <dbReference type="ARBA" id="ARBA00022692"/>
    </source>
</evidence>
<feature type="transmembrane region" description="Helical" evidence="6">
    <location>
        <begin position="43"/>
        <end position="64"/>
    </location>
</feature>
<evidence type="ECO:0000313" key="7">
    <source>
        <dbReference type="Proteomes" id="UP000085678"/>
    </source>
</evidence>
<comment type="subcellular location">
    <subcellularLocation>
        <location evidence="1">Membrane</location>
        <topology evidence="1">Multi-pass membrane protein</topology>
    </subcellularLocation>
</comment>
<dbReference type="RefSeq" id="XP_013410475.1">
    <property type="nucleotide sequence ID" value="XM_013555021.1"/>
</dbReference>
<feature type="transmembrane region" description="Helical" evidence="6">
    <location>
        <begin position="84"/>
        <end position="102"/>
    </location>
</feature>
<keyword evidence="7" id="KW-1185">Reference proteome</keyword>
<dbReference type="Pfam" id="PF02535">
    <property type="entry name" value="Zip"/>
    <property type="match status" value="1"/>
</dbReference>
<feature type="transmembrane region" description="Helical" evidence="6">
    <location>
        <begin position="300"/>
        <end position="318"/>
    </location>
</feature>
<dbReference type="GO" id="GO:0005886">
    <property type="term" value="C:plasma membrane"/>
    <property type="evidence" value="ECO:0007669"/>
    <property type="project" value="TreeGrafter"/>
</dbReference>
<keyword evidence="2 6" id="KW-0812">Transmembrane</keyword>
<feature type="transmembrane region" description="Helical" evidence="6">
    <location>
        <begin position="266"/>
        <end position="288"/>
    </location>
</feature>
<feature type="transmembrane region" description="Helical" evidence="6">
    <location>
        <begin position="330"/>
        <end position="350"/>
    </location>
</feature>
<dbReference type="Proteomes" id="UP000085678">
    <property type="component" value="Unplaced"/>
</dbReference>
<feature type="compositionally biased region" description="Polar residues" evidence="5">
    <location>
        <begin position="158"/>
        <end position="167"/>
    </location>
</feature>
<protein>
    <submittedName>
        <fullName evidence="8">Zinc transporter ZIP1</fullName>
    </submittedName>
</protein>
<feature type="transmembrane region" description="Helical" evidence="6">
    <location>
        <begin position="6"/>
        <end position="31"/>
    </location>
</feature>
<dbReference type="OrthoDB" id="448280at2759"/>
<evidence type="ECO:0000313" key="8">
    <source>
        <dbReference type="RefSeq" id="XP_013410475.1"/>
    </source>
</evidence>
<dbReference type="OMA" id="QERANDH"/>
<dbReference type="KEGG" id="lak:106173782"/>
<evidence type="ECO:0000256" key="4">
    <source>
        <dbReference type="ARBA" id="ARBA00023136"/>
    </source>
</evidence>
<dbReference type="InParanoid" id="A0A1S3JJ86"/>
<feature type="region of interest" description="Disordered" evidence="5">
    <location>
        <begin position="149"/>
        <end position="199"/>
    </location>
</feature>